<keyword evidence="4" id="KW-0812">Transmembrane</keyword>
<dbReference type="Pfam" id="PF02225">
    <property type="entry name" value="PA"/>
    <property type="match status" value="1"/>
</dbReference>
<dbReference type="PANTHER" id="PTHR12147:SF26">
    <property type="entry name" value="PEPTIDASE M28 DOMAIN-CONTAINING PROTEIN"/>
    <property type="match status" value="1"/>
</dbReference>
<sequence>MTKILMTDESSNVVISLSKTKRQLYVAFGLILLLSIAALALTASTLGVVINRLNLINNTTKDQPSSITSTTTEQSPSLTSTTTDQLSSLVDTIKIDQLITHLQQLQVIADQSNGTRAIATQGFNSTLDYITLILQQQTNYIIQHQYFTVRNYILERDPTLISSIDGTQVTYTYLVDFTYILFSSAANFSSFVPLIAVPNLGCNDSDWMGVTVLGRVALVKRGDCTFIEKSSLAQKYQVAGLLIYNDGTAPDRFQPMTGIRNNLNTTIPALFLSYQLGMLLVEAATNTSADIIMNIDVKDANGIGNICADTPTGDKTKTIVIGSHSDGVPAGSGINDNVGNLVLAINLARLLTSSSKRYDPYPYRVRFCWWGAEEIGLIGSIYHVDQALLSTTTTEGERFQDYLLNLNYDMLGSPNYRFGIHDGTQAPPGTPEEAINGSIRISELYREWFNKQKLPWSNSSLGGGSDYVPFLAAGLVVGGIAAGAGGIKPMAERDRYDQLLGQGLGGLANAAFDTCYHQQCDRIQNINTFAYENIVKAAAYVLEYLGRLNDLENWLYPQGRSKYVVQNYNSLYEFDGSTRI</sequence>
<proteinExistence type="inferred from homology"/>
<dbReference type="Proteomes" id="UP000663829">
    <property type="component" value="Unassembled WGS sequence"/>
</dbReference>
<dbReference type="OrthoDB" id="206201at2759"/>
<evidence type="ECO:0000313" key="9">
    <source>
        <dbReference type="Proteomes" id="UP000663829"/>
    </source>
</evidence>
<name>A0A814HE68_9BILA</name>
<dbReference type="InterPro" id="IPR045175">
    <property type="entry name" value="M28_fam"/>
</dbReference>
<keyword evidence="4" id="KW-1133">Transmembrane helix</keyword>
<feature type="domain" description="PA" evidence="5">
    <location>
        <begin position="192"/>
        <end position="278"/>
    </location>
</feature>
<feature type="region of interest" description="Disordered" evidence="3">
    <location>
        <begin position="61"/>
        <end position="81"/>
    </location>
</feature>
<gene>
    <name evidence="7" type="ORF">GPM918_LOCUS14159</name>
    <name evidence="8" type="ORF">SRO942_LOCUS14155</name>
</gene>
<evidence type="ECO:0008006" key="10">
    <source>
        <dbReference type="Google" id="ProtNLM"/>
    </source>
</evidence>
<evidence type="ECO:0000256" key="1">
    <source>
        <dbReference type="ARBA" id="ARBA00001947"/>
    </source>
</evidence>
<evidence type="ECO:0000259" key="5">
    <source>
        <dbReference type="Pfam" id="PF02225"/>
    </source>
</evidence>
<feature type="transmembrane region" description="Helical" evidence="4">
    <location>
        <begin position="24"/>
        <end position="50"/>
    </location>
</feature>
<accession>A0A814HE68</accession>
<organism evidence="7 9">
    <name type="scientific">Didymodactylos carnosus</name>
    <dbReference type="NCBI Taxonomy" id="1234261"/>
    <lineage>
        <taxon>Eukaryota</taxon>
        <taxon>Metazoa</taxon>
        <taxon>Spiralia</taxon>
        <taxon>Gnathifera</taxon>
        <taxon>Rotifera</taxon>
        <taxon>Eurotatoria</taxon>
        <taxon>Bdelloidea</taxon>
        <taxon>Philodinida</taxon>
        <taxon>Philodinidae</taxon>
        <taxon>Didymodactylos</taxon>
    </lineage>
</organism>
<dbReference type="InterPro" id="IPR007484">
    <property type="entry name" value="Peptidase_M28"/>
</dbReference>
<reference evidence="7" key="1">
    <citation type="submission" date="2021-02" db="EMBL/GenBank/DDBJ databases">
        <authorList>
            <person name="Nowell W R."/>
        </authorList>
    </citation>
    <scope>NUCLEOTIDE SEQUENCE</scope>
</reference>
<feature type="domain" description="Peptidase M28" evidence="6">
    <location>
        <begin position="305"/>
        <end position="541"/>
    </location>
</feature>
<keyword evidence="9" id="KW-1185">Reference proteome</keyword>
<feature type="compositionally biased region" description="Polar residues" evidence="3">
    <location>
        <begin position="61"/>
        <end position="73"/>
    </location>
</feature>
<dbReference type="InterPro" id="IPR046450">
    <property type="entry name" value="PA_dom_sf"/>
</dbReference>
<keyword evidence="4" id="KW-0472">Membrane</keyword>
<dbReference type="Proteomes" id="UP000681722">
    <property type="component" value="Unassembled WGS sequence"/>
</dbReference>
<evidence type="ECO:0000313" key="7">
    <source>
        <dbReference type="EMBL" id="CAF1008953.1"/>
    </source>
</evidence>
<evidence type="ECO:0000256" key="2">
    <source>
        <dbReference type="ARBA" id="ARBA00005634"/>
    </source>
</evidence>
<dbReference type="GO" id="GO:0008235">
    <property type="term" value="F:metalloexopeptidase activity"/>
    <property type="evidence" value="ECO:0007669"/>
    <property type="project" value="InterPro"/>
</dbReference>
<dbReference type="EMBL" id="CAJOBC010003368">
    <property type="protein sequence ID" value="CAF3780009.1"/>
    <property type="molecule type" value="Genomic_DNA"/>
</dbReference>
<dbReference type="SUPFAM" id="SSF52025">
    <property type="entry name" value="PA domain"/>
    <property type="match status" value="1"/>
</dbReference>
<dbReference type="Pfam" id="PF04389">
    <property type="entry name" value="Peptidase_M28"/>
    <property type="match status" value="1"/>
</dbReference>
<dbReference type="EMBL" id="CAJNOQ010003369">
    <property type="protein sequence ID" value="CAF1008953.1"/>
    <property type="molecule type" value="Genomic_DNA"/>
</dbReference>
<evidence type="ECO:0000313" key="8">
    <source>
        <dbReference type="EMBL" id="CAF3780009.1"/>
    </source>
</evidence>
<protein>
    <recommendedName>
        <fullName evidence="10">Peptide hydrolase</fullName>
    </recommendedName>
</protein>
<dbReference type="CDD" id="cd00538">
    <property type="entry name" value="PA"/>
    <property type="match status" value="1"/>
</dbReference>
<dbReference type="Gene3D" id="3.40.630.10">
    <property type="entry name" value="Zn peptidases"/>
    <property type="match status" value="1"/>
</dbReference>
<dbReference type="SUPFAM" id="SSF53187">
    <property type="entry name" value="Zn-dependent exopeptidases"/>
    <property type="match status" value="1"/>
</dbReference>
<evidence type="ECO:0000256" key="4">
    <source>
        <dbReference type="SAM" id="Phobius"/>
    </source>
</evidence>
<evidence type="ECO:0000259" key="6">
    <source>
        <dbReference type="Pfam" id="PF04389"/>
    </source>
</evidence>
<dbReference type="GO" id="GO:0006508">
    <property type="term" value="P:proteolysis"/>
    <property type="evidence" value="ECO:0007669"/>
    <property type="project" value="InterPro"/>
</dbReference>
<dbReference type="InterPro" id="IPR003137">
    <property type="entry name" value="PA_domain"/>
</dbReference>
<comment type="cofactor">
    <cofactor evidence="1">
        <name>Zn(2+)</name>
        <dbReference type="ChEBI" id="CHEBI:29105"/>
    </cofactor>
</comment>
<dbReference type="AlphaFoldDB" id="A0A814HE68"/>
<comment type="caution">
    <text evidence="7">The sequence shown here is derived from an EMBL/GenBank/DDBJ whole genome shotgun (WGS) entry which is preliminary data.</text>
</comment>
<dbReference type="Gene3D" id="3.50.30.30">
    <property type="match status" value="1"/>
</dbReference>
<evidence type="ECO:0000256" key="3">
    <source>
        <dbReference type="SAM" id="MobiDB-lite"/>
    </source>
</evidence>
<dbReference type="PANTHER" id="PTHR12147">
    <property type="entry name" value="METALLOPEPTIDASE M28 FAMILY MEMBER"/>
    <property type="match status" value="1"/>
</dbReference>
<comment type="similarity">
    <text evidence="2">Belongs to the peptidase M28 family. M28B subfamily.</text>
</comment>